<evidence type="ECO:0000313" key="1">
    <source>
        <dbReference type="EMBL" id="ESR45291.1"/>
    </source>
</evidence>
<evidence type="ECO:0000313" key="2">
    <source>
        <dbReference type="Proteomes" id="UP000030687"/>
    </source>
</evidence>
<dbReference type="EMBL" id="KI536799">
    <property type="protein sequence ID" value="ESR45291.1"/>
    <property type="molecule type" value="Genomic_DNA"/>
</dbReference>
<keyword evidence="2" id="KW-1185">Reference proteome</keyword>
<proteinExistence type="predicted"/>
<dbReference type="InParanoid" id="V4T6W3"/>
<accession>V4T6W3</accession>
<reference evidence="1 2" key="1">
    <citation type="submission" date="2013-10" db="EMBL/GenBank/DDBJ databases">
        <authorList>
            <consortium name="International Citrus Genome Consortium"/>
            <person name="Jenkins J."/>
            <person name="Schmutz J."/>
            <person name="Prochnik S."/>
            <person name="Rokhsar D."/>
            <person name="Gmitter F."/>
            <person name="Ollitrault P."/>
            <person name="Machado M."/>
            <person name="Talon M."/>
            <person name="Wincker P."/>
            <person name="Jaillon O."/>
            <person name="Morgante M."/>
        </authorList>
    </citation>
    <scope>NUCLEOTIDE SEQUENCE</scope>
    <source>
        <strain evidence="2">cv. Clemenules</strain>
    </source>
</reference>
<name>V4T6W3_CITCL</name>
<dbReference type="Gramene" id="ESR45291">
    <property type="protein sequence ID" value="ESR45291"/>
    <property type="gene ID" value="CICLE_v10004066mg"/>
</dbReference>
<gene>
    <name evidence="1" type="ORF">CICLE_v10004066mg</name>
</gene>
<dbReference type="Proteomes" id="UP000030687">
    <property type="component" value="Unassembled WGS sequence"/>
</dbReference>
<dbReference type="KEGG" id="cic:CICLE_v10004066mg"/>
<dbReference type="AlphaFoldDB" id="V4T6W3"/>
<organism evidence="1 2">
    <name type="scientific">Citrus clementina</name>
    <name type="common">Clementine</name>
    <name type="synonym">Citrus deliciosa x Citrus sinensis</name>
    <dbReference type="NCBI Taxonomy" id="85681"/>
    <lineage>
        <taxon>Eukaryota</taxon>
        <taxon>Viridiplantae</taxon>
        <taxon>Streptophyta</taxon>
        <taxon>Embryophyta</taxon>
        <taxon>Tracheophyta</taxon>
        <taxon>Spermatophyta</taxon>
        <taxon>Magnoliopsida</taxon>
        <taxon>eudicotyledons</taxon>
        <taxon>Gunneridae</taxon>
        <taxon>Pentapetalae</taxon>
        <taxon>rosids</taxon>
        <taxon>malvids</taxon>
        <taxon>Sapindales</taxon>
        <taxon>Rutaceae</taxon>
        <taxon>Aurantioideae</taxon>
        <taxon>Citrus</taxon>
    </lineage>
</organism>
<protein>
    <submittedName>
        <fullName evidence="1">Uncharacterized protein</fullName>
    </submittedName>
</protein>
<sequence length="69" mass="8117">MVSLLNTFLDPYVSISKIVELALEYEIWKTDRTALVFGCSSYLKEFHIFTFNYMLFNFSRYEPLSALCS</sequence>